<dbReference type="RefSeq" id="WP_069115898.1">
    <property type="nucleotide sequence ID" value="NZ_CP017015.1"/>
</dbReference>
<proteinExistence type="inferred from homology"/>
<keyword evidence="3 8" id="KW-0547">Nucleotide-binding</keyword>
<dbReference type="PANTHER" id="PTHR43382:SF2">
    <property type="entry name" value="BIFUNCTIONAL GLUTAMATE_PROLINE--TRNA LIGASE"/>
    <property type="match status" value="1"/>
</dbReference>
<dbReference type="NCBIfam" id="TIGR00408">
    <property type="entry name" value="proS_fam_I"/>
    <property type="match status" value="1"/>
</dbReference>
<reference evidence="10 11" key="1">
    <citation type="submission" date="2016-08" db="EMBL/GenBank/DDBJ databases">
        <title>Complete genome sequence of Spiroplasma helicoides TABS-2 (DSM 22551).</title>
        <authorList>
            <person name="Shen W.-Y."/>
            <person name="Lo W.-S."/>
            <person name="Lai Y.-C."/>
            <person name="Kuo C.-H."/>
        </authorList>
    </citation>
    <scope>NUCLEOTIDE SEQUENCE [LARGE SCALE GENOMIC DNA]</scope>
    <source>
        <strain evidence="10 11">TABS-2</strain>
    </source>
</reference>
<keyword evidence="5 8" id="KW-0648">Protein biosynthesis</keyword>
<dbReference type="InterPro" id="IPR033721">
    <property type="entry name" value="ProRS_core_arch_euk"/>
</dbReference>
<dbReference type="InterPro" id="IPR016061">
    <property type="entry name" value="Pro-tRNA_ligase_II_C"/>
</dbReference>
<evidence type="ECO:0000256" key="8">
    <source>
        <dbReference type="HAMAP-Rule" id="MF_01571"/>
    </source>
</evidence>
<gene>
    <name evidence="8 10" type="primary">proS</name>
    <name evidence="10" type="ORF">SHELI_v1c01670</name>
</gene>
<dbReference type="PROSITE" id="PS50862">
    <property type="entry name" value="AA_TRNA_LIGASE_II"/>
    <property type="match status" value="1"/>
</dbReference>
<dbReference type="InterPro" id="IPR004154">
    <property type="entry name" value="Anticodon-bd"/>
</dbReference>
<dbReference type="SUPFAM" id="SSF55681">
    <property type="entry name" value="Class II aaRS and biotin synthetases"/>
    <property type="match status" value="1"/>
</dbReference>
<dbReference type="EC" id="6.1.1.15" evidence="8"/>
<keyword evidence="1 8" id="KW-0963">Cytoplasm</keyword>
<dbReference type="Pfam" id="PF09180">
    <property type="entry name" value="ProRS-C_1"/>
    <property type="match status" value="1"/>
</dbReference>
<accession>A0A1B3SJL5</accession>
<dbReference type="Pfam" id="PF03129">
    <property type="entry name" value="HGTP_anticodon"/>
    <property type="match status" value="1"/>
</dbReference>
<dbReference type="CDD" id="cd00778">
    <property type="entry name" value="ProRS_core_arch_euk"/>
    <property type="match status" value="1"/>
</dbReference>
<dbReference type="InterPro" id="IPR017449">
    <property type="entry name" value="Pro-tRNA_synth_II"/>
</dbReference>
<dbReference type="FunFam" id="3.30.930.10:FF:000037">
    <property type="entry name" value="Proline--tRNA ligase"/>
    <property type="match status" value="1"/>
</dbReference>
<dbReference type="PANTHER" id="PTHR43382">
    <property type="entry name" value="PROLYL-TRNA SYNTHETASE"/>
    <property type="match status" value="1"/>
</dbReference>
<comment type="subcellular location">
    <subcellularLocation>
        <location evidence="8">Cytoplasm</location>
    </subcellularLocation>
</comment>
<comment type="subunit">
    <text evidence="8">Homodimer.</text>
</comment>
<dbReference type="SUPFAM" id="SSF52954">
    <property type="entry name" value="Class II aaRS ABD-related"/>
    <property type="match status" value="1"/>
</dbReference>
<keyword evidence="6 8" id="KW-0030">Aminoacyl-tRNA synthetase</keyword>
<feature type="domain" description="Aminoacyl-transfer RNA synthetases class-II family profile" evidence="9">
    <location>
        <begin position="36"/>
        <end position="283"/>
    </location>
</feature>
<dbReference type="STRING" id="216938.SHELI_v1c01670"/>
<sequence length="475" mass="54824">MAQKMEKITPRDEDFAQWYTDVVKNANLVDYGPVKGTLIFKPYGYAIWENIMKIVDADFKKMGVTNVYFPLLIPASLFNKEKEHIEGFAPEVATVTKVGDKQLGEDLYIRPTSEVLIMNHFAKEIKSYRDLPLVYNQWANVMRWEKTTRPFLRSSEFLWQEGHTIHSDKKEAEELAIKIAKYYKDFVQDFLLCPVLSGKKTEREKFAGAKDTYTIEALMYDGQSLQSGTSHYFEDNFTKAFNIKFQNKEQKEEFAYTTSWGISTRLIGAIIMTHADDEGLVLPSKIAPIQVQIININDSDEVLKTSNDLKEKLSKTFRVNIDSSDKSFGFKISEAEIKGIPIRIEVGPRDLKDGVVTISRRDTKSKESIKLDDVIKYIENQIIDYDKNLFEKALQNRKNRTFSANTIYEYIKLLENKQGFVLVPFCCEIDCENNVKEKTQTVSRCISSDHKVDQNQKCFNCEASAKNMVYFARSY</sequence>
<dbReference type="SMART" id="SM00946">
    <property type="entry name" value="ProRS-C_1"/>
    <property type="match status" value="1"/>
</dbReference>
<evidence type="ECO:0000256" key="2">
    <source>
        <dbReference type="ARBA" id="ARBA00022598"/>
    </source>
</evidence>
<dbReference type="InterPro" id="IPR002314">
    <property type="entry name" value="aa-tRNA-synt_IIb"/>
</dbReference>
<evidence type="ECO:0000256" key="3">
    <source>
        <dbReference type="ARBA" id="ARBA00022741"/>
    </source>
</evidence>
<evidence type="ECO:0000256" key="6">
    <source>
        <dbReference type="ARBA" id="ARBA00023146"/>
    </source>
</evidence>
<keyword evidence="4 8" id="KW-0067">ATP-binding</keyword>
<evidence type="ECO:0000256" key="1">
    <source>
        <dbReference type="ARBA" id="ARBA00022490"/>
    </source>
</evidence>
<keyword evidence="2 8" id="KW-0436">Ligase</keyword>
<keyword evidence="11" id="KW-1185">Reference proteome</keyword>
<dbReference type="InterPro" id="IPR004499">
    <property type="entry name" value="Pro-tRNA-ligase_IIa_arc-type"/>
</dbReference>
<name>A0A1B3SJL5_9MOLU</name>
<dbReference type="KEGG" id="shj:SHELI_v1c01670"/>
<comment type="similarity">
    <text evidence="8">Belongs to the class-II aminoacyl-tRNA synthetase family. ProS type 3 subfamily.</text>
</comment>
<dbReference type="InterPro" id="IPR002316">
    <property type="entry name" value="Pro-tRNA-ligase_IIa"/>
</dbReference>
<dbReference type="Proteomes" id="UP000094378">
    <property type="component" value="Chromosome"/>
</dbReference>
<dbReference type="InterPro" id="IPR045864">
    <property type="entry name" value="aa-tRNA-synth_II/BPL/LPL"/>
</dbReference>
<comment type="catalytic activity">
    <reaction evidence="7 8">
        <text>tRNA(Pro) + L-proline + ATP = L-prolyl-tRNA(Pro) + AMP + diphosphate</text>
        <dbReference type="Rhea" id="RHEA:14305"/>
        <dbReference type="Rhea" id="RHEA-COMP:9700"/>
        <dbReference type="Rhea" id="RHEA-COMP:9702"/>
        <dbReference type="ChEBI" id="CHEBI:30616"/>
        <dbReference type="ChEBI" id="CHEBI:33019"/>
        <dbReference type="ChEBI" id="CHEBI:60039"/>
        <dbReference type="ChEBI" id="CHEBI:78442"/>
        <dbReference type="ChEBI" id="CHEBI:78532"/>
        <dbReference type="ChEBI" id="CHEBI:456215"/>
        <dbReference type="EC" id="6.1.1.15"/>
    </reaction>
</comment>
<dbReference type="Gene3D" id="3.30.930.10">
    <property type="entry name" value="Bira Bifunctional Protein, Domain 2"/>
    <property type="match status" value="1"/>
</dbReference>
<dbReference type="AlphaFoldDB" id="A0A1B3SJL5"/>
<dbReference type="GO" id="GO:0006433">
    <property type="term" value="P:prolyl-tRNA aminoacylation"/>
    <property type="evidence" value="ECO:0007669"/>
    <property type="project" value="UniProtKB-UniRule"/>
</dbReference>
<dbReference type="GO" id="GO:0017101">
    <property type="term" value="C:aminoacyl-tRNA synthetase multienzyme complex"/>
    <property type="evidence" value="ECO:0007669"/>
    <property type="project" value="TreeGrafter"/>
</dbReference>
<evidence type="ECO:0000313" key="10">
    <source>
        <dbReference type="EMBL" id="AOG60122.1"/>
    </source>
</evidence>
<dbReference type="InterPro" id="IPR036621">
    <property type="entry name" value="Anticodon-bd_dom_sf"/>
</dbReference>
<comment type="domain">
    <text evidence="8">Consists of three domains: the N-terminal catalytic domain, the anticodon-binding domain and the C-terminal extension.</text>
</comment>
<dbReference type="Gene3D" id="3.40.50.800">
    <property type="entry name" value="Anticodon-binding domain"/>
    <property type="match status" value="1"/>
</dbReference>
<dbReference type="Pfam" id="PF00587">
    <property type="entry name" value="tRNA-synt_2b"/>
    <property type="match status" value="1"/>
</dbReference>
<evidence type="ECO:0000256" key="7">
    <source>
        <dbReference type="ARBA" id="ARBA00047671"/>
    </source>
</evidence>
<evidence type="ECO:0000256" key="5">
    <source>
        <dbReference type="ARBA" id="ARBA00022917"/>
    </source>
</evidence>
<dbReference type="SUPFAM" id="SSF64586">
    <property type="entry name" value="C-terminal domain of ProRS"/>
    <property type="match status" value="1"/>
</dbReference>
<dbReference type="HAMAP" id="MF_01571">
    <property type="entry name" value="Pro_tRNA_synth_type3"/>
    <property type="match status" value="1"/>
</dbReference>
<dbReference type="GO" id="GO:0004827">
    <property type="term" value="F:proline-tRNA ligase activity"/>
    <property type="evidence" value="ECO:0007669"/>
    <property type="project" value="UniProtKB-UniRule"/>
</dbReference>
<evidence type="ECO:0000256" key="4">
    <source>
        <dbReference type="ARBA" id="ARBA00022840"/>
    </source>
</evidence>
<comment type="function">
    <text evidence="8">Catalyzes the attachment of proline to tRNA(Pro) in a two-step reaction: proline is first activated by ATP to form Pro-AMP and then transferred to the acceptor end of tRNA(Pro).</text>
</comment>
<dbReference type="GO" id="GO:0005524">
    <property type="term" value="F:ATP binding"/>
    <property type="evidence" value="ECO:0007669"/>
    <property type="project" value="UniProtKB-UniRule"/>
</dbReference>
<dbReference type="InterPro" id="IPR006195">
    <property type="entry name" value="aa-tRNA-synth_II"/>
</dbReference>
<dbReference type="EMBL" id="CP017015">
    <property type="protein sequence ID" value="AOG60122.1"/>
    <property type="molecule type" value="Genomic_DNA"/>
</dbReference>
<organism evidence="10 11">
    <name type="scientific">Spiroplasma helicoides</name>
    <dbReference type="NCBI Taxonomy" id="216938"/>
    <lineage>
        <taxon>Bacteria</taxon>
        <taxon>Bacillati</taxon>
        <taxon>Mycoplasmatota</taxon>
        <taxon>Mollicutes</taxon>
        <taxon>Entomoplasmatales</taxon>
        <taxon>Spiroplasmataceae</taxon>
        <taxon>Spiroplasma</taxon>
    </lineage>
</organism>
<dbReference type="OrthoDB" id="9809052at2"/>
<dbReference type="PATRIC" id="fig|216938.3.peg.167"/>
<dbReference type="GO" id="GO:0005737">
    <property type="term" value="C:cytoplasm"/>
    <property type="evidence" value="ECO:0007669"/>
    <property type="project" value="UniProtKB-SubCell"/>
</dbReference>
<dbReference type="PRINTS" id="PR01046">
    <property type="entry name" value="TRNASYNTHPRO"/>
</dbReference>
<dbReference type="Gene3D" id="3.30.110.30">
    <property type="entry name" value="C-terminal domain of ProRS"/>
    <property type="match status" value="1"/>
</dbReference>
<protein>
    <recommendedName>
        <fullName evidence="8">Proline--tRNA ligase</fullName>
        <ecNumber evidence="8">6.1.1.15</ecNumber>
    </recommendedName>
    <alternativeName>
        <fullName evidence="8">Prolyl-tRNA synthetase</fullName>
        <shortName evidence="8">ProRS</shortName>
    </alternativeName>
</protein>
<evidence type="ECO:0000313" key="11">
    <source>
        <dbReference type="Proteomes" id="UP000094378"/>
    </source>
</evidence>
<evidence type="ECO:0000259" key="9">
    <source>
        <dbReference type="PROSITE" id="PS50862"/>
    </source>
</evidence>